<dbReference type="PANTHER" id="PTHR46191:SF2">
    <property type="entry name" value="HALOACID DEHALOGENASE-LIKE HYDROLASE DOMAIN-CONTAINING PROTEIN 3"/>
    <property type="match status" value="1"/>
</dbReference>
<dbReference type="EMBL" id="CP017599">
    <property type="protein sequence ID" value="AOW98473.1"/>
    <property type="molecule type" value="Genomic_DNA"/>
</dbReference>
<keyword evidence="1" id="KW-0378">Hydrolase</keyword>
<dbReference type="Proteomes" id="UP000177870">
    <property type="component" value="Chromosome"/>
</dbReference>
<dbReference type="Pfam" id="PF00702">
    <property type="entry name" value="Hydrolase"/>
    <property type="match status" value="1"/>
</dbReference>
<name>A0A1D8TLK2_9CYAN</name>
<dbReference type="PANTHER" id="PTHR46191">
    <property type="match status" value="1"/>
</dbReference>
<dbReference type="InterPro" id="IPR044924">
    <property type="entry name" value="HAD-SF_hydro_IA_REG-2-like_cap"/>
</dbReference>
<accession>A0A1D8TLK2</accession>
<dbReference type="STRING" id="1458985.BJP34_02540"/>
<dbReference type="InterPro" id="IPR036412">
    <property type="entry name" value="HAD-like_sf"/>
</dbReference>
<dbReference type="NCBIfam" id="TIGR02252">
    <property type="entry name" value="DREG-2"/>
    <property type="match status" value="1"/>
</dbReference>
<dbReference type="SFLD" id="SFLDS00003">
    <property type="entry name" value="Haloacid_Dehalogenase"/>
    <property type="match status" value="1"/>
</dbReference>
<dbReference type="InterPro" id="IPR011949">
    <property type="entry name" value="HAD-SF_hydro_IA_REG-2-like"/>
</dbReference>
<dbReference type="RefSeq" id="WP_070390980.1">
    <property type="nucleotide sequence ID" value="NZ_CP017599.1"/>
</dbReference>
<dbReference type="NCBIfam" id="TIGR01549">
    <property type="entry name" value="HAD-SF-IA-v1"/>
    <property type="match status" value="1"/>
</dbReference>
<dbReference type="CDD" id="cd16415">
    <property type="entry name" value="HAD_dREG-2_like"/>
    <property type="match status" value="1"/>
</dbReference>
<proteinExistence type="predicted"/>
<reference evidence="2" key="1">
    <citation type="submission" date="2016-10" db="EMBL/GenBank/DDBJ databases">
        <title>Comparative genomics uncovers the prolific and rare metabolic potential of the cyanobacterial genus Moorea.</title>
        <authorList>
            <person name="Leao T."/>
            <person name="Castelao G."/>
            <person name="Korobeynikov A."/>
            <person name="Monroe E.A."/>
            <person name="Podell S."/>
            <person name="Glukhov E."/>
            <person name="Allen E."/>
            <person name="Gerwick W.H."/>
            <person name="Gerwick L."/>
        </authorList>
    </citation>
    <scope>NUCLEOTIDE SEQUENCE [LARGE SCALE GENOMIC DNA]</scope>
    <source>
        <strain evidence="2">PAL-8-15-08-1</strain>
    </source>
</reference>
<dbReference type="AlphaFoldDB" id="A0A1D8TLK2"/>
<protein>
    <submittedName>
        <fullName evidence="1">Hydrolase</fullName>
    </submittedName>
</protein>
<dbReference type="InterPro" id="IPR006439">
    <property type="entry name" value="HAD-SF_hydro_IA"/>
</dbReference>
<dbReference type="SUPFAM" id="SSF56784">
    <property type="entry name" value="HAD-like"/>
    <property type="match status" value="1"/>
</dbReference>
<dbReference type="OrthoDB" id="9809962at2"/>
<evidence type="ECO:0000313" key="2">
    <source>
        <dbReference type="Proteomes" id="UP000177870"/>
    </source>
</evidence>
<gene>
    <name evidence="1" type="ORF">BJP34_02540</name>
</gene>
<dbReference type="GO" id="GO:0016787">
    <property type="term" value="F:hydrolase activity"/>
    <property type="evidence" value="ECO:0007669"/>
    <property type="project" value="UniProtKB-KW"/>
</dbReference>
<dbReference type="SFLD" id="SFLDG01129">
    <property type="entry name" value="C1.5:_HAD__Beta-PGM__Phosphata"/>
    <property type="match status" value="1"/>
</dbReference>
<dbReference type="InterPro" id="IPR051828">
    <property type="entry name" value="HAD-like_hydrolase_domain"/>
</dbReference>
<dbReference type="Gene3D" id="1.10.150.720">
    <property type="entry name" value="Haloacid dehalogenase-like hydrolase"/>
    <property type="match status" value="1"/>
</dbReference>
<dbReference type="InterPro" id="IPR023214">
    <property type="entry name" value="HAD_sf"/>
</dbReference>
<sequence>MEKPRVIFLDAVGTLFGVQGSVGAVYSAIANQFGVTVPASALDKAFVKAFASAEPAVFPETDPEEIPQREFEWWWVIASRTFEQVGVLDQFTDFIDFFDELYAHFATGQPWLIYPDVIPALKAWQHIGIELGVVSNFDSRLHLVLKALKLEEFFSSITISTQTGFAKPDPQIFAAALQKHHCSAQEAFHIGDSFQQDYQGAQAAGLRAFLIKRKPMT</sequence>
<dbReference type="KEGG" id="mpro:BJP34_02540"/>
<organism evidence="1 2">
    <name type="scientific">Moorena producens PAL-8-15-08-1</name>
    <dbReference type="NCBI Taxonomy" id="1458985"/>
    <lineage>
        <taxon>Bacteria</taxon>
        <taxon>Bacillati</taxon>
        <taxon>Cyanobacteriota</taxon>
        <taxon>Cyanophyceae</taxon>
        <taxon>Coleofasciculales</taxon>
        <taxon>Coleofasciculaceae</taxon>
        <taxon>Moorena</taxon>
    </lineage>
</organism>
<dbReference type="Gene3D" id="3.40.50.1000">
    <property type="entry name" value="HAD superfamily/HAD-like"/>
    <property type="match status" value="1"/>
</dbReference>
<evidence type="ECO:0000313" key="1">
    <source>
        <dbReference type="EMBL" id="AOW98473.1"/>
    </source>
</evidence>